<accession>F2JHT0</accession>
<dbReference type="SMART" id="SM00942">
    <property type="entry name" value="PriCT_1"/>
    <property type="match status" value="1"/>
</dbReference>
<organism evidence="5 6">
    <name type="scientific">Cellulosilyticum lentocellum (strain ATCC 49066 / DSM 5427 / NCIMB 11756 / RHM5)</name>
    <name type="common">Clostridium lentocellum</name>
    <dbReference type="NCBI Taxonomy" id="642492"/>
    <lineage>
        <taxon>Bacteria</taxon>
        <taxon>Bacillati</taxon>
        <taxon>Bacillota</taxon>
        <taxon>Clostridia</taxon>
        <taxon>Lachnospirales</taxon>
        <taxon>Cellulosilyticaceae</taxon>
        <taxon>Cellulosilyticum</taxon>
    </lineage>
</organism>
<evidence type="ECO:0000313" key="6">
    <source>
        <dbReference type="Proteomes" id="UP000008467"/>
    </source>
</evidence>
<feature type="domain" description="Bacteriophage/plasmid primase P4 C-terminal" evidence="2">
    <location>
        <begin position="289"/>
        <end position="416"/>
    </location>
</feature>
<dbReference type="KEGG" id="cle:Clole_3741"/>
<dbReference type="Proteomes" id="UP000008467">
    <property type="component" value="Chromosome"/>
</dbReference>
<dbReference type="AlphaFoldDB" id="F2JHT0"/>
<dbReference type="HOGENOM" id="CLU_660036_0_0_9"/>
<dbReference type="STRING" id="642492.Clole_3741"/>
<keyword evidence="6" id="KW-1185">Reference proteome</keyword>
<name>F2JHT0_CELLD</name>
<dbReference type="InterPro" id="IPR014820">
    <property type="entry name" value="PriCT_1"/>
</dbReference>
<proteinExistence type="predicted"/>
<evidence type="ECO:0000256" key="1">
    <source>
        <dbReference type="ARBA" id="ARBA00022801"/>
    </source>
</evidence>
<protein>
    <submittedName>
        <fullName evidence="5">Bifunctional DNA primase/polymerase</fullName>
    </submittedName>
</protein>
<dbReference type="PANTHER" id="PTHR35372:SF2">
    <property type="entry name" value="SF3 HELICASE DOMAIN-CONTAINING PROTEIN"/>
    <property type="match status" value="1"/>
</dbReference>
<dbReference type="Pfam" id="PF08708">
    <property type="entry name" value="PriCT_1"/>
    <property type="match status" value="1"/>
</dbReference>
<gene>
    <name evidence="5" type="ordered locus">Clole_3741</name>
</gene>
<dbReference type="Pfam" id="PF09250">
    <property type="entry name" value="Prim-Pol"/>
    <property type="match status" value="1"/>
</dbReference>
<dbReference type="InterPro" id="IPR051620">
    <property type="entry name" value="ORF904-like_C"/>
</dbReference>
<sequence length="416" mass="46838">MPNEVLRMALKYAEIGIPVMPLHGIKGDGNCTCKKGSSCSSKGKHPIFNGWQELATTNQDTITKWWSKYPDANIGIPTGERSGWLVLDVDTKYQGDESLELLQMLYEDLPPTVTALTGSGGRHLIFKYPKGVHIPNKVSFKQGLDTRSNGGLIVATPSLHVSGNTYSWLEGHSPFDSEPVEAPEWLLEVMCEGDQIQKREVVYQALETSTATVFEGSRNNHLTSLAGTLRRKGMSESGIIVALMAENEANCEPPLEVEEVRTIARSIGKYEPNKANLKPYYNRTDSGNAERFRDLYGKDIRYCHILDKWFIWNGQYWEADSSGRITELAIKTVRTMLEEAQQIQDDIARRELVKHALKSEGFSRIKAMISLASDLQELTITTDELDKDIWKINCQNGIIDLKTGELLSHDRKYFYT</sequence>
<dbReference type="RefSeq" id="WP_013658698.1">
    <property type="nucleotide sequence ID" value="NC_015275.1"/>
</dbReference>
<dbReference type="eggNOG" id="COG3378">
    <property type="taxonomic scope" value="Bacteria"/>
</dbReference>
<dbReference type="PANTHER" id="PTHR35372">
    <property type="entry name" value="ATP BINDING PROTEIN-RELATED"/>
    <property type="match status" value="1"/>
</dbReference>
<reference evidence="5 6" key="1">
    <citation type="journal article" date="2011" name="J. Bacteriol.">
        <title>Complete genome sequence of the cellulose-degrading bacterium Cellulosilyticum lentocellum.</title>
        <authorList>
            <consortium name="US DOE Joint Genome Institute"/>
            <person name="Miller D.A."/>
            <person name="Suen G."/>
            <person name="Bruce D."/>
            <person name="Copeland A."/>
            <person name="Cheng J.F."/>
            <person name="Detter C."/>
            <person name="Goodwin L.A."/>
            <person name="Han C.S."/>
            <person name="Hauser L.J."/>
            <person name="Land M.L."/>
            <person name="Lapidus A."/>
            <person name="Lucas S."/>
            <person name="Meincke L."/>
            <person name="Pitluck S."/>
            <person name="Tapia R."/>
            <person name="Teshima H."/>
            <person name="Woyke T."/>
            <person name="Fox B.G."/>
            <person name="Angert E.R."/>
            <person name="Currie C.R."/>
        </authorList>
    </citation>
    <scope>NUCLEOTIDE SEQUENCE [LARGE SCALE GENOMIC DNA]</scope>
    <source>
        <strain evidence="6">ATCC 49066 / DSM 5427 / NCIMB 11756 / RHM5</strain>
    </source>
</reference>
<evidence type="ECO:0000259" key="3">
    <source>
        <dbReference type="SMART" id="SM00942"/>
    </source>
</evidence>
<dbReference type="InterPro" id="IPR014818">
    <property type="entry name" value="Phage/plasmid_primase_P4_C"/>
</dbReference>
<dbReference type="Pfam" id="PF08706">
    <property type="entry name" value="D5_N"/>
    <property type="match status" value="1"/>
</dbReference>
<evidence type="ECO:0000313" key="5">
    <source>
        <dbReference type="EMBL" id="ADZ85422.1"/>
    </source>
</evidence>
<dbReference type="InterPro" id="IPR015330">
    <property type="entry name" value="DNA_primase/pol_bifunc_N"/>
</dbReference>
<dbReference type="SMART" id="SM00943">
    <property type="entry name" value="Prim-Pol"/>
    <property type="match status" value="1"/>
</dbReference>
<evidence type="ECO:0000259" key="2">
    <source>
        <dbReference type="SMART" id="SM00885"/>
    </source>
</evidence>
<feature type="domain" description="Primase C-terminal 1" evidence="3">
    <location>
        <begin position="207"/>
        <end position="273"/>
    </location>
</feature>
<dbReference type="EMBL" id="CP002582">
    <property type="protein sequence ID" value="ADZ85422.1"/>
    <property type="molecule type" value="Genomic_DNA"/>
</dbReference>
<keyword evidence="1" id="KW-0378">Hydrolase</keyword>
<dbReference type="CDD" id="cd04859">
    <property type="entry name" value="Prim_Pol"/>
    <property type="match status" value="1"/>
</dbReference>
<dbReference type="SUPFAM" id="SSF56747">
    <property type="entry name" value="Prim-pol domain"/>
    <property type="match status" value="1"/>
</dbReference>
<feature type="domain" description="DNA primase/polymerase bifunctional N-terminal" evidence="4">
    <location>
        <begin position="9"/>
        <end position="186"/>
    </location>
</feature>
<evidence type="ECO:0000259" key="4">
    <source>
        <dbReference type="SMART" id="SM00943"/>
    </source>
</evidence>
<dbReference type="GO" id="GO:0016787">
    <property type="term" value="F:hydrolase activity"/>
    <property type="evidence" value="ECO:0007669"/>
    <property type="project" value="UniProtKB-KW"/>
</dbReference>
<dbReference type="SMART" id="SM00885">
    <property type="entry name" value="D5_N"/>
    <property type="match status" value="1"/>
</dbReference>